<evidence type="ECO:0000256" key="2">
    <source>
        <dbReference type="SAM" id="Phobius"/>
    </source>
</evidence>
<feature type="compositionally biased region" description="Low complexity" evidence="1">
    <location>
        <begin position="55"/>
        <end position="79"/>
    </location>
</feature>
<dbReference type="EMBL" id="JBANRG010000046">
    <property type="protein sequence ID" value="KAK7445731.1"/>
    <property type="molecule type" value="Genomic_DNA"/>
</dbReference>
<keyword evidence="2" id="KW-1133">Transmembrane helix</keyword>
<feature type="compositionally biased region" description="Polar residues" evidence="1">
    <location>
        <begin position="101"/>
        <end position="115"/>
    </location>
</feature>
<protein>
    <submittedName>
        <fullName evidence="3">Uncharacterized protein</fullName>
    </submittedName>
</protein>
<comment type="caution">
    <text evidence="3">The sequence shown here is derived from an EMBL/GenBank/DDBJ whole genome shotgun (WGS) entry which is preliminary data.</text>
</comment>
<keyword evidence="2" id="KW-0812">Transmembrane</keyword>
<organism evidence="3 4">
    <name type="scientific">Marasmiellus scandens</name>
    <dbReference type="NCBI Taxonomy" id="2682957"/>
    <lineage>
        <taxon>Eukaryota</taxon>
        <taxon>Fungi</taxon>
        <taxon>Dikarya</taxon>
        <taxon>Basidiomycota</taxon>
        <taxon>Agaricomycotina</taxon>
        <taxon>Agaricomycetes</taxon>
        <taxon>Agaricomycetidae</taxon>
        <taxon>Agaricales</taxon>
        <taxon>Marasmiineae</taxon>
        <taxon>Omphalotaceae</taxon>
        <taxon>Marasmiellus</taxon>
    </lineage>
</organism>
<evidence type="ECO:0000313" key="3">
    <source>
        <dbReference type="EMBL" id="KAK7445731.1"/>
    </source>
</evidence>
<name>A0ABR1J2E6_9AGAR</name>
<feature type="transmembrane region" description="Helical" evidence="2">
    <location>
        <begin position="387"/>
        <end position="404"/>
    </location>
</feature>
<dbReference type="Proteomes" id="UP001498398">
    <property type="component" value="Unassembled WGS sequence"/>
</dbReference>
<proteinExistence type="predicted"/>
<accession>A0ABR1J2E6</accession>
<sequence length="406" mass="43580">MPLSIPKKPEFLRRAYPYLYPSYRPKPQWHKKVKTLCQRRLSRSISGKEPKSPCSVFSTSPLSRPSSAISSSPPETPTFTKKEPPNPNLQHSLVSPGLIPQSITSPSPAVEQQTESSMKKSLPPLPKPSDKPVPEIIYSTTPVEQDIGLSRLPPPPPAKLHIPGVIGPTTPVNTKSAPYPGAQKRALPMIPGDDRMVLAKSTLPNLPEESDIIDLFPPPPPPSKHRNTPSEGGLAVVNIGKQPKAELPVHEKSKQASPGLCTGSVPKSADEACFTPVTLAGNIPSASPPSVLPGHFQLNEASMTNAKGRSPHPLEPVWRKQYAHGRAADFLSRSGTRDEEMLYPSVAATGSGTSESPKHSSSGSHLICCGFAVTAPNPTTFMINLKTLYALLATAFLIIMSFLANI</sequence>
<keyword evidence="4" id="KW-1185">Reference proteome</keyword>
<reference evidence="3 4" key="1">
    <citation type="submission" date="2024-01" db="EMBL/GenBank/DDBJ databases">
        <title>A draft genome for the cacao thread blight pathogen Marasmiellus scandens.</title>
        <authorList>
            <person name="Baruah I.K."/>
            <person name="Leung J."/>
            <person name="Bukari Y."/>
            <person name="Amoako-Attah I."/>
            <person name="Meinhardt L.W."/>
            <person name="Bailey B.A."/>
            <person name="Cohen S.P."/>
        </authorList>
    </citation>
    <scope>NUCLEOTIDE SEQUENCE [LARGE SCALE GENOMIC DNA]</scope>
    <source>
        <strain evidence="3 4">GH-19</strain>
    </source>
</reference>
<keyword evidence="2" id="KW-0472">Membrane</keyword>
<evidence type="ECO:0000313" key="4">
    <source>
        <dbReference type="Proteomes" id="UP001498398"/>
    </source>
</evidence>
<gene>
    <name evidence="3" type="ORF">VKT23_014726</name>
</gene>
<feature type="region of interest" description="Disordered" evidence="1">
    <location>
        <begin position="37"/>
        <end position="135"/>
    </location>
</feature>
<evidence type="ECO:0000256" key="1">
    <source>
        <dbReference type="SAM" id="MobiDB-lite"/>
    </source>
</evidence>